<dbReference type="Gene3D" id="3.40.50.720">
    <property type="entry name" value="NAD(P)-binding Rossmann-like Domain"/>
    <property type="match status" value="1"/>
</dbReference>
<comment type="pathway">
    <text evidence="2">Carbohydrate biosynthesis; dTDP-L-rhamnose biosynthesis.</text>
</comment>
<name>A0ABS2WJ19_9BACL</name>
<dbReference type="InterPro" id="IPR029903">
    <property type="entry name" value="RmlD-like-bd"/>
</dbReference>
<feature type="domain" description="RmlD-like substrate binding" evidence="3">
    <location>
        <begin position="5"/>
        <end position="286"/>
    </location>
</feature>
<dbReference type="Gene3D" id="3.90.25.10">
    <property type="entry name" value="UDP-galactose 4-epimerase, domain 1"/>
    <property type="match status" value="1"/>
</dbReference>
<keyword evidence="5" id="KW-1185">Reference proteome</keyword>
<dbReference type="InterPro" id="IPR036291">
    <property type="entry name" value="NAD(P)-bd_dom_sf"/>
</dbReference>
<evidence type="ECO:0000256" key="1">
    <source>
        <dbReference type="ARBA" id="ARBA00010944"/>
    </source>
</evidence>
<reference evidence="4" key="1">
    <citation type="journal article" date="2024" name="Int. J. Syst. Evol. Microbiol.">
        <title>Polycladomyces zharkentensis sp. nov., a novel thermophilic cellulose- and starch-degrading member of the Bacillota from a geothermal aquifer in Kazakhstan.</title>
        <authorList>
            <person name="Mashzhan A."/>
            <person name="Kistaubayeva A."/>
            <person name="Javier-Lopez R."/>
            <person name="Bissenova U."/>
            <person name="Bissenbay A."/>
            <person name="Birkeland N.K."/>
        </authorList>
    </citation>
    <scope>NUCLEOTIDE SEQUENCE</scope>
    <source>
        <strain evidence="4">ZKZ2T</strain>
    </source>
</reference>
<comment type="function">
    <text evidence="2">Catalyzes the reduction of dTDP-6-deoxy-L-lyxo-4-hexulose to yield dTDP-L-rhamnose.</text>
</comment>
<dbReference type="InterPro" id="IPR005913">
    <property type="entry name" value="dTDP_dehydrorham_reduct"/>
</dbReference>
<keyword evidence="2" id="KW-0560">Oxidoreductase</keyword>
<gene>
    <name evidence="4" type="ORF">JQC72_08420</name>
</gene>
<evidence type="ECO:0000313" key="4">
    <source>
        <dbReference type="EMBL" id="MBN2909550.1"/>
    </source>
</evidence>
<dbReference type="PANTHER" id="PTHR10491:SF4">
    <property type="entry name" value="METHIONINE ADENOSYLTRANSFERASE 2 SUBUNIT BETA"/>
    <property type="match status" value="1"/>
</dbReference>
<sequence>MNGKKVLITGADGMLATDFADVLNEKSDYTIVRLNRQKLDIRDRNAVSDVMNQIRPDYVLHTAALSDVDYCEENRAHAFRVNGHGTENIAYYTQKIKAKLIYISTCALFGDEIKEYTECDPVVLKTVYARSKYLGEEKTKEWCDRYFIVRPGWLFGGNKNHKRNFVYQRYREALNHPEIHSASDQYGCPTYTRHLSHKIIELMETNHYGVYHISNGGSATRYEYVKKIVRTFGLNNKIHPVDSGFFKRKAPAPRCVMIKNANLSIKGFGLLPDWNTAVEEYIDRLKRELP</sequence>
<comment type="caution">
    <text evidence="4">The sequence shown here is derived from an EMBL/GenBank/DDBJ whole genome shotgun (WGS) entry which is preliminary data.</text>
</comment>
<comment type="similarity">
    <text evidence="1 2">Belongs to the dTDP-4-dehydrorhamnose reductase family.</text>
</comment>
<dbReference type="CDD" id="cd05254">
    <property type="entry name" value="dTDP_HR_like_SDR_e"/>
    <property type="match status" value="1"/>
</dbReference>
<evidence type="ECO:0000313" key="5">
    <source>
        <dbReference type="Proteomes" id="UP001177120"/>
    </source>
</evidence>
<dbReference type="Proteomes" id="UP001177120">
    <property type="component" value="Unassembled WGS sequence"/>
</dbReference>
<dbReference type="Pfam" id="PF04321">
    <property type="entry name" value="RmlD_sub_bind"/>
    <property type="match status" value="1"/>
</dbReference>
<accession>A0ABS2WJ19</accession>
<evidence type="ECO:0000256" key="2">
    <source>
        <dbReference type="RuleBase" id="RU364082"/>
    </source>
</evidence>
<keyword evidence="2" id="KW-0521">NADP</keyword>
<dbReference type="EMBL" id="JAFHAP010000008">
    <property type="protein sequence ID" value="MBN2909550.1"/>
    <property type="molecule type" value="Genomic_DNA"/>
</dbReference>
<organism evidence="4 5">
    <name type="scientific">Polycladomyces zharkentensis</name>
    <dbReference type="NCBI Taxonomy" id="2807616"/>
    <lineage>
        <taxon>Bacteria</taxon>
        <taxon>Bacillati</taxon>
        <taxon>Bacillota</taxon>
        <taxon>Bacilli</taxon>
        <taxon>Bacillales</taxon>
        <taxon>Thermoactinomycetaceae</taxon>
        <taxon>Polycladomyces</taxon>
    </lineage>
</organism>
<dbReference type="SUPFAM" id="SSF51735">
    <property type="entry name" value="NAD(P)-binding Rossmann-fold domains"/>
    <property type="match status" value="1"/>
</dbReference>
<dbReference type="EC" id="1.1.1.133" evidence="2"/>
<evidence type="ECO:0000259" key="3">
    <source>
        <dbReference type="Pfam" id="PF04321"/>
    </source>
</evidence>
<proteinExistence type="inferred from homology"/>
<dbReference type="PANTHER" id="PTHR10491">
    <property type="entry name" value="DTDP-4-DEHYDRORHAMNOSE REDUCTASE"/>
    <property type="match status" value="1"/>
</dbReference>
<protein>
    <recommendedName>
        <fullName evidence="2">dTDP-4-dehydrorhamnose reductase</fullName>
        <ecNumber evidence="2">1.1.1.133</ecNumber>
    </recommendedName>
</protein>
<dbReference type="RefSeq" id="WP_205494731.1">
    <property type="nucleotide sequence ID" value="NZ_JAFHAP010000008.1"/>
</dbReference>